<organism evidence="4 5">
    <name type="scientific">Azorhizobium caulinodans (strain ATCC 43989 / DSM 5975 / JCM 20966 / LMG 6465 / NBRC 14845 / NCIMB 13405 / ORS 571)</name>
    <dbReference type="NCBI Taxonomy" id="438753"/>
    <lineage>
        <taxon>Bacteria</taxon>
        <taxon>Pseudomonadati</taxon>
        <taxon>Pseudomonadota</taxon>
        <taxon>Alphaproteobacteria</taxon>
        <taxon>Hyphomicrobiales</taxon>
        <taxon>Xanthobacteraceae</taxon>
        <taxon>Azorhizobium</taxon>
    </lineage>
</organism>
<dbReference type="InterPro" id="IPR050563">
    <property type="entry name" value="4-hydroxybenzoyl-CoA_TE"/>
</dbReference>
<gene>
    <name evidence="4" type="ordered locus">AZC_0317</name>
</gene>
<keyword evidence="2" id="KW-0378">Hydrolase</keyword>
<name>A8IJJ9_AZOC5</name>
<dbReference type="GO" id="GO:0047617">
    <property type="term" value="F:fatty acyl-CoA hydrolase activity"/>
    <property type="evidence" value="ECO:0007669"/>
    <property type="project" value="TreeGrafter"/>
</dbReference>
<dbReference type="STRING" id="438753.AZC_0317"/>
<reference evidence="4 5" key="6">
    <citation type="journal article" date="2011" name="Appl. Environ. Microbiol.">
        <title>Involvement of the azorhizobial chromosome partition gene (parA) in the onset of bacteroid differentiation during Sesbania rostrata stem nodule development.</title>
        <authorList>
            <person name="Liu CT."/>
            <person name="Lee KB."/>
            <person name="Wang YS."/>
            <person name="Peng MH."/>
            <person name="Lee KT."/>
            <person name="Suzuki S."/>
            <person name="Suzuki T."/>
            <person name="Oyaizu H."/>
        </authorList>
    </citation>
    <scope>NUCLEOTIDE SEQUENCE [LARGE SCALE GENOMIC DNA]</scope>
    <source>
        <strain evidence="5">ATCC 43989 / DSM 5975 / JCM 20966 / LMG 6465 / NBRC 14845 / NCIMB 13405 / ORS 571</strain>
    </source>
</reference>
<feature type="compositionally biased region" description="Basic and acidic residues" evidence="3">
    <location>
        <begin position="7"/>
        <end position="20"/>
    </location>
</feature>
<dbReference type="PANTHER" id="PTHR31793:SF27">
    <property type="entry name" value="NOVEL THIOESTERASE SUPERFAMILY DOMAIN AND SAPOSIN A-TYPE DOMAIN CONTAINING PROTEIN (0610012H03RIK)"/>
    <property type="match status" value="1"/>
</dbReference>
<dbReference type="HOGENOM" id="CLU_101141_0_1_5"/>
<dbReference type="eggNOG" id="COG0824">
    <property type="taxonomic scope" value="Bacteria"/>
</dbReference>
<reference evidence="4 5" key="1">
    <citation type="journal article" date="2007" name="Appl. Environ. Microbiol.">
        <title>Rhizobial factors required for stem nodule maturation and maintenance in Sesbania rostrata-Azorhizobium caulinodans ORS571 symbiosis.</title>
        <authorList>
            <person name="Suzuki S."/>
            <person name="Aono T."/>
            <person name="Lee KB."/>
            <person name="Suzuki T."/>
            <person name="Liu CT."/>
            <person name="Miwa H."/>
            <person name="Wakao S."/>
            <person name="Iki T."/>
            <person name="Oyaizu H."/>
        </authorList>
    </citation>
    <scope>NUCLEOTIDE SEQUENCE [LARGE SCALE GENOMIC DNA]</scope>
    <source>
        <strain evidence="5">ATCC 43989 / DSM 5975 / JCM 20966 / LMG 6465 / NBRC 14845 / NCIMB 13405 / ORS 571</strain>
    </source>
</reference>
<protein>
    <submittedName>
        <fullName evidence="4">Putative thioesterase</fullName>
    </submittedName>
</protein>
<evidence type="ECO:0000313" key="4">
    <source>
        <dbReference type="EMBL" id="BAF86315.1"/>
    </source>
</evidence>
<dbReference type="Pfam" id="PF13279">
    <property type="entry name" value="4HBT_2"/>
    <property type="match status" value="1"/>
</dbReference>
<dbReference type="EMBL" id="AP009384">
    <property type="protein sequence ID" value="BAF86315.1"/>
    <property type="molecule type" value="Genomic_DNA"/>
</dbReference>
<evidence type="ECO:0000256" key="2">
    <source>
        <dbReference type="ARBA" id="ARBA00022801"/>
    </source>
</evidence>
<dbReference type="Proteomes" id="UP000000270">
    <property type="component" value="Chromosome"/>
</dbReference>
<evidence type="ECO:0000256" key="1">
    <source>
        <dbReference type="ARBA" id="ARBA00005953"/>
    </source>
</evidence>
<dbReference type="AlphaFoldDB" id="A8IJJ9"/>
<dbReference type="InterPro" id="IPR029069">
    <property type="entry name" value="HotDog_dom_sf"/>
</dbReference>
<reference evidence="4 5" key="5">
    <citation type="journal article" date="2010" name="Appl. Environ. Microbiol.">
        <title>phrR-like gene praR of Azorhizobium caulinodans ORS571 is essential for symbiosis with Sesbania rostrata and is involved in expression of reb genes.</title>
        <authorList>
            <person name="Akiba N."/>
            <person name="Aono T."/>
            <person name="Toyazaki H."/>
            <person name="Sato S."/>
            <person name="Oyaizu H."/>
        </authorList>
    </citation>
    <scope>NUCLEOTIDE SEQUENCE [LARGE SCALE GENOMIC DNA]</scope>
    <source>
        <strain evidence="5">ATCC 43989 / DSM 5975 / JCM 20966 / LMG 6465 / NBRC 14845 / NCIMB 13405 / ORS 571</strain>
    </source>
</reference>
<proteinExistence type="inferred from homology"/>
<feature type="region of interest" description="Disordered" evidence="3">
    <location>
        <begin position="1"/>
        <end position="20"/>
    </location>
</feature>
<dbReference type="CDD" id="cd00586">
    <property type="entry name" value="4HBT"/>
    <property type="match status" value="1"/>
</dbReference>
<dbReference type="Gene3D" id="3.10.129.10">
    <property type="entry name" value="Hotdog Thioesterase"/>
    <property type="match status" value="1"/>
</dbReference>
<reference evidence="5" key="2">
    <citation type="submission" date="2007-04" db="EMBL/GenBank/DDBJ databases">
        <title>Complete genome sequence of the nitrogen-fixing bacterium Azorhizobium caulinodans ORS571.</title>
        <authorList>
            <person name="Lee K.B."/>
            <person name="Backer P.D."/>
            <person name="Aono T."/>
            <person name="Liu C.T."/>
            <person name="Suzuki S."/>
            <person name="Suzuki T."/>
            <person name="Kaneko T."/>
            <person name="Yamada M."/>
            <person name="Tabata S."/>
            <person name="Kupfer D.M."/>
            <person name="Najar F.Z."/>
            <person name="Wiley G.B."/>
            <person name="Roe B."/>
            <person name="Binnewies T."/>
            <person name="Ussery D."/>
            <person name="Vereecke D."/>
            <person name="Gevers D."/>
            <person name="Holsters M."/>
            <person name="Oyaizu H."/>
        </authorList>
    </citation>
    <scope>NUCLEOTIDE SEQUENCE [LARGE SCALE GENOMIC DNA]</scope>
    <source>
        <strain evidence="5">ATCC 43989 / DSM 5975 / JCM 20966 / LMG 6465 / NBRC 14845 / NCIMB 13405 / ORS 571</strain>
    </source>
</reference>
<comment type="similarity">
    <text evidence="1">Belongs to the 4-hydroxybenzoyl-CoA thioesterase family.</text>
</comment>
<evidence type="ECO:0000313" key="5">
    <source>
        <dbReference type="Proteomes" id="UP000000270"/>
    </source>
</evidence>
<keyword evidence="5" id="KW-1185">Reference proteome</keyword>
<reference evidence="4 5" key="3">
    <citation type="journal article" date="2008" name="BMC Genomics">
        <title>The genome of the versatile nitrogen fixer Azorhizobium caulinodans ORS571.</title>
        <authorList>
            <person name="Lee KB."/>
            <person name="Backer P.D."/>
            <person name="Aono T."/>
            <person name="Liu CT."/>
            <person name="Suzuki S."/>
            <person name="Suzuki T."/>
            <person name="Kaneko T."/>
            <person name="Yamada M."/>
            <person name="Tabata S."/>
            <person name="Kupfer D.M."/>
            <person name="Najar F.Z."/>
            <person name="Wiley G.B."/>
            <person name="Roe B."/>
            <person name="Binnewies T.T."/>
            <person name="Ussery D.W."/>
            <person name="D'Haeze W."/>
            <person name="Herder J.D."/>
            <person name="Gevers D."/>
            <person name="Vereecke D."/>
            <person name="Holsters M."/>
            <person name="Oyaizu H."/>
        </authorList>
    </citation>
    <scope>NUCLEOTIDE SEQUENCE [LARGE SCALE GENOMIC DNA]</scope>
    <source>
        <strain evidence="5">ATCC 43989 / DSM 5975 / JCM 20966 / LMG 6465 / NBRC 14845 / NCIMB 13405 / ORS 571</strain>
    </source>
</reference>
<sequence>MMTKAEAAPRDAAPKGEREAPALRSSFPHFLPITTRWSDMDVYGHVNNVVYYAYFDTVVAEYLMRTDGVNPHESAAIGLVVETRCSYFQSLTFPETVEAGLRVVKLGNTSVRYEIGIFRQGEDTASAQGYFVHVYVDRDTRRPVPLPEHLKRALAPLVV</sequence>
<accession>A8IJJ9</accession>
<dbReference type="SUPFAM" id="SSF54637">
    <property type="entry name" value="Thioesterase/thiol ester dehydrase-isomerase"/>
    <property type="match status" value="1"/>
</dbReference>
<evidence type="ECO:0000256" key="3">
    <source>
        <dbReference type="SAM" id="MobiDB-lite"/>
    </source>
</evidence>
<dbReference type="KEGG" id="azc:AZC_0317"/>
<dbReference type="PANTHER" id="PTHR31793">
    <property type="entry name" value="4-HYDROXYBENZOYL-COA THIOESTERASE FAMILY MEMBER"/>
    <property type="match status" value="1"/>
</dbReference>
<reference evidence="4 5" key="4">
    <citation type="journal article" date="2009" name="Appl. Environ. Microbiol.">
        <title>Comparative genome-wide transcriptional profiling of Azorhizobium caulinodans ORS571 grown under free-living and symbiotic conditions.</title>
        <authorList>
            <person name="Tsukada S."/>
            <person name="Aono T."/>
            <person name="Akiba N."/>
            <person name="Lee KB."/>
            <person name="Liu CT."/>
            <person name="Toyazaki H."/>
            <person name="Oyaizu H."/>
        </authorList>
    </citation>
    <scope>NUCLEOTIDE SEQUENCE [LARGE SCALE GENOMIC DNA]</scope>
    <source>
        <strain evidence="5">ATCC 43989 / DSM 5975 / JCM 20966 / LMG 6465 / NBRC 14845 / NCIMB 13405 / ORS 571</strain>
    </source>
</reference>